<gene>
    <name evidence="2" type="ORF">ACFQVC_14450</name>
</gene>
<dbReference type="RefSeq" id="WP_381830781.1">
    <property type="nucleotide sequence ID" value="NZ_JBHTCF010000005.1"/>
</dbReference>
<proteinExistence type="predicted"/>
<dbReference type="Proteomes" id="UP001596523">
    <property type="component" value="Unassembled WGS sequence"/>
</dbReference>
<evidence type="ECO:0000313" key="3">
    <source>
        <dbReference type="Proteomes" id="UP001596523"/>
    </source>
</evidence>
<organism evidence="2 3">
    <name type="scientific">Streptomyces monticola</name>
    <dbReference type="NCBI Taxonomy" id="2666263"/>
    <lineage>
        <taxon>Bacteria</taxon>
        <taxon>Bacillati</taxon>
        <taxon>Actinomycetota</taxon>
        <taxon>Actinomycetes</taxon>
        <taxon>Kitasatosporales</taxon>
        <taxon>Streptomycetaceae</taxon>
        <taxon>Streptomyces</taxon>
    </lineage>
</organism>
<comment type="caution">
    <text evidence="2">The sequence shown here is derived from an EMBL/GenBank/DDBJ whole genome shotgun (WGS) entry which is preliminary data.</text>
</comment>
<name>A0ABW2JIW2_9ACTN</name>
<sequence>MRKARSRGAVRAGALLLLAALGTLTSCQKSPAPGDGRLGEEAVSVAPSDFGATFLAVDECSSRGGEFTEVACTSEKAQARVLARHDGTQSRGPRCPDITDFVLHISESRPAAERGYACMRNLEAPHPGDPGGGGGPRTLVGDCLYDSQAGEVRETPCDGSGEHPPRYRVTSAVTARSGCPPETSLYVRLGGARPVGCARSV</sequence>
<evidence type="ECO:0000256" key="1">
    <source>
        <dbReference type="SAM" id="SignalP"/>
    </source>
</evidence>
<protein>
    <recommendedName>
        <fullName evidence="4">Lipoprotein</fullName>
    </recommendedName>
</protein>
<reference evidence="3" key="1">
    <citation type="journal article" date="2019" name="Int. J. Syst. Evol. Microbiol.">
        <title>The Global Catalogue of Microorganisms (GCM) 10K type strain sequencing project: providing services to taxonomists for standard genome sequencing and annotation.</title>
        <authorList>
            <consortium name="The Broad Institute Genomics Platform"/>
            <consortium name="The Broad Institute Genome Sequencing Center for Infectious Disease"/>
            <person name="Wu L."/>
            <person name="Ma J."/>
        </authorList>
    </citation>
    <scope>NUCLEOTIDE SEQUENCE [LARGE SCALE GENOMIC DNA]</scope>
    <source>
        <strain evidence="3">SYNS20</strain>
    </source>
</reference>
<feature type="signal peptide" evidence="1">
    <location>
        <begin position="1"/>
        <end position="19"/>
    </location>
</feature>
<dbReference type="PROSITE" id="PS51257">
    <property type="entry name" value="PROKAR_LIPOPROTEIN"/>
    <property type="match status" value="1"/>
</dbReference>
<keyword evidence="3" id="KW-1185">Reference proteome</keyword>
<accession>A0ABW2JIW2</accession>
<evidence type="ECO:0000313" key="2">
    <source>
        <dbReference type="EMBL" id="MFC7305418.1"/>
    </source>
</evidence>
<keyword evidence="1" id="KW-0732">Signal</keyword>
<evidence type="ECO:0008006" key="4">
    <source>
        <dbReference type="Google" id="ProtNLM"/>
    </source>
</evidence>
<dbReference type="EMBL" id="JBHTCF010000005">
    <property type="protein sequence ID" value="MFC7305418.1"/>
    <property type="molecule type" value="Genomic_DNA"/>
</dbReference>
<feature type="chain" id="PRO_5046007489" description="Lipoprotein" evidence="1">
    <location>
        <begin position="20"/>
        <end position="201"/>
    </location>
</feature>